<evidence type="ECO:0000256" key="5">
    <source>
        <dbReference type="ARBA" id="ARBA00022771"/>
    </source>
</evidence>
<dbReference type="PANTHER" id="PTHR23235:SF142">
    <property type="entry name" value="ZINC FINGER PROTEIN 384"/>
    <property type="match status" value="1"/>
</dbReference>
<dbReference type="GO" id="GO:0008270">
    <property type="term" value="F:zinc ion binding"/>
    <property type="evidence" value="ECO:0007669"/>
    <property type="project" value="UniProtKB-KW"/>
</dbReference>
<dbReference type="AlphaFoldDB" id="A0A0E9X9M6"/>
<dbReference type="InterPro" id="IPR036236">
    <property type="entry name" value="Znf_C2H2_sf"/>
</dbReference>
<comment type="subcellular location">
    <subcellularLocation>
        <location evidence="1">Nucleus</location>
    </subcellularLocation>
</comment>
<dbReference type="PANTHER" id="PTHR23235">
    <property type="entry name" value="KRUEPPEL-LIKE TRANSCRIPTION FACTOR"/>
    <property type="match status" value="1"/>
</dbReference>
<reference evidence="11" key="2">
    <citation type="journal article" date="2015" name="Fish Shellfish Immunol.">
        <title>Early steps in the European eel (Anguilla anguilla)-Vibrio vulnificus interaction in the gills: Role of the RtxA13 toxin.</title>
        <authorList>
            <person name="Callol A."/>
            <person name="Pajuelo D."/>
            <person name="Ebbesson L."/>
            <person name="Teles M."/>
            <person name="MacKenzie S."/>
            <person name="Amaro C."/>
        </authorList>
    </citation>
    <scope>NUCLEOTIDE SEQUENCE</scope>
</reference>
<evidence type="ECO:0000256" key="1">
    <source>
        <dbReference type="ARBA" id="ARBA00004123"/>
    </source>
</evidence>
<dbReference type="FunFam" id="3.30.160.60:FF:002402">
    <property type="entry name" value="Zinc finger protein 347"/>
    <property type="match status" value="1"/>
</dbReference>
<dbReference type="GO" id="GO:0005634">
    <property type="term" value="C:nucleus"/>
    <property type="evidence" value="ECO:0007669"/>
    <property type="project" value="UniProtKB-SubCell"/>
</dbReference>
<evidence type="ECO:0000256" key="8">
    <source>
        <dbReference type="ARBA" id="ARBA00023242"/>
    </source>
</evidence>
<sequence>MCFAQQSSLTTHQRIHTGEKPFVCSQCGKSFAQSGSLKTHQRVHSRN</sequence>
<feature type="domain" description="C2H2-type" evidence="10">
    <location>
        <begin position="22"/>
        <end position="47"/>
    </location>
</feature>
<dbReference type="InterPro" id="IPR013087">
    <property type="entry name" value="Znf_C2H2_type"/>
</dbReference>
<dbReference type="PROSITE" id="PS00028">
    <property type="entry name" value="ZINC_FINGER_C2H2_1"/>
    <property type="match status" value="1"/>
</dbReference>
<keyword evidence="4" id="KW-0677">Repeat</keyword>
<dbReference type="SUPFAM" id="SSF57667">
    <property type="entry name" value="beta-beta-alpha zinc fingers"/>
    <property type="match status" value="1"/>
</dbReference>
<dbReference type="Gene3D" id="3.30.160.60">
    <property type="entry name" value="Classic Zinc Finger"/>
    <property type="match status" value="2"/>
</dbReference>
<dbReference type="GO" id="GO:0000981">
    <property type="term" value="F:DNA-binding transcription factor activity, RNA polymerase II-specific"/>
    <property type="evidence" value="ECO:0007669"/>
    <property type="project" value="TreeGrafter"/>
</dbReference>
<dbReference type="EMBL" id="GBXM01009411">
    <property type="protein sequence ID" value="JAH99166.1"/>
    <property type="molecule type" value="Transcribed_RNA"/>
</dbReference>
<dbReference type="GO" id="GO:0000978">
    <property type="term" value="F:RNA polymerase II cis-regulatory region sequence-specific DNA binding"/>
    <property type="evidence" value="ECO:0007669"/>
    <property type="project" value="TreeGrafter"/>
</dbReference>
<keyword evidence="5 9" id="KW-0863">Zinc-finger</keyword>
<reference evidence="11" key="1">
    <citation type="submission" date="2014-11" db="EMBL/GenBank/DDBJ databases">
        <authorList>
            <person name="Amaro Gonzalez C."/>
        </authorList>
    </citation>
    <scope>NUCLEOTIDE SEQUENCE</scope>
</reference>
<organism evidence="11">
    <name type="scientific">Anguilla anguilla</name>
    <name type="common">European freshwater eel</name>
    <name type="synonym">Muraena anguilla</name>
    <dbReference type="NCBI Taxonomy" id="7936"/>
    <lineage>
        <taxon>Eukaryota</taxon>
        <taxon>Metazoa</taxon>
        <taxon>Chordata</taxon>
        <taxon>Craniata</taxon>
        <taxon>Vertebrata</taxon>
        <taxon>Euteleostomi</taxon>
        <taxon>Actinopterygii</taxon>
        <taxon>Neopterygii</taxon>
        <taxon>Teleostei</taxon>
        <taxon>Anguilliformes</taxon>
        <taxon>Anguillidae</taxon>
        <taxon>Anguilla</taxon>
    </lineage>
</organism>
<evidence type="ECO:0000256" key="6">
    <source>
        <dbReference type="ARBA" id="ARBA00022833"/>
    </source>
</evidence>
<keyword evidence="3" id="KW-0479">Metal-binding</keyword>
<keyword evidence="7" id="KW-0238">DNA-binding</keyword>
<comment type="similarity">
    <text evidence="2">Belongs to the krueppel C2H2-type zinc-finger protein family.</text>
</comment>
<evidence type="ECO:0000259" key="10">
    <source>
        <dbReference type="PROSITE" id="PS50157"/>
    </source>
</evidence>
<name>A0A0E9X9M6_ANGAN</name>
<dbReference type="FunFam" id="3.30.160.60:FF:001954">
    <property type="entry name" value="Zinc finger protein 787"/>
    <property type="match status" value="1"/>
</dbReference>
<feature type="domain" description="C2H2-type" evidence="10">
    <location>
        <begin position="1"/>
        <end position="21"/>
    </location>
</feature>
<evidence type="ECO:0000256" key="3">
    <source>
        <dbReference type="ARBA" id="ARBA00022723"/>
    </source>
</evidence>
<dbReference type="SMART" id="SM00355">
    <property type="entry name" value="ZnF_C2H2"/>
    <property type="match status" value="1"/>
</dbReference>
<protein>
    <recommendedName>
        <fullName evidence="10">C2H2-type domain-containing protein</fullName>
    </recommendedName>
</protein>
<evidence type="ECO:0000313" key="11">
    <source>
        <dbReference type="EMBL" id="JAH99166.1"/>
    </source>
</evidence>
<dbReference type="PROSITE" id="PS50157">
    <property type="entry name" value="ZINC_FINGER_C2H2_2"/>
    <property type="match status" value="2"/>
</dbReference>
<evidence type="ECO:0000256" key="7">
    <source>
        <dbReference type="ARBA" id="ARBA00023125"/>
    </source>
</evidence>
<evidence type="ECO:0000256" key="9">
    <source>
        <dbReference type="PROSITE-ProRule" id="PRU00042"/>
    </source>
</evidence>
<keyword evidence="6" id="KW-0862">Zinc</keyword>
<proteinExistence type="inferred from homology"/>
<evidence type="ECO:0000256" key="2">
    <source>
        <dbReference type="ARBA" id="ARBA00006991"/>
    </source>
</evidence>
<keyword evidence="8" id="KW-0539">Nucleus</keyword>
<evidence type="ECO:0000256" key="4">
    <source>
        <dbReference type="ARBA" id="ARBA00022737"/>
    </source>
</evidence>
<dbReference type="Pfam" id="PF13465">
    <property type="entry name" value="zf-H2C2_2"/>
    <property type="match status" value="1"/>
</dbReference>
<accession>A0A0E9X9M6</accession>